<protein>
    <submittedName>
        <fullName evidence="1">Uncharacterized protein</fullName>
    </submittedName>
</protein>
<name>S2KHH1_MUCC1</name>
<gene>
    <name evidence="1" type="ORF">HMPREF1544_01369</name>
</gene>
<reference evidence="2" key="1">
    <citation type="submission" date="2013-05" db="EMBL/GenBank/DDBJ databases">
        <title>The Genome sequence of Mucor circinelloides f. circinelloides 1006PhL.</title>
        <authorList>
            <consortium name="The Broad Institute Genomics Platform"/>
            <person name="Cuomo C."/>
            <person name="Earl A."/>
            <person name="Findley K."/>
            <person name="Lee S.C."/>
            <person name="Walker B."/>
            <person name="Young S."/>
            <person name="Zeng Q."/>
            <person name="Gargeya S."/>
            <person name="Fitzgerald M."/>
            <person name="Haas B."/>
            <person name="Abouelleil A."/>
            <person name="Allen A.W."/>
            <person name="Alvarado L."/>
            <person name="Arachchi H.M."/>
            <person name="Berlin A.M."/>
            <person name="Chapman S.B."/>
            <person name="Gainer-Dewar J."/>
            <person name="Goldberg J."/>
            <person name="Griggs A."/>
            <person name="Gujja S."/>
            <person name="Hansen M."/>
            <person name="Howarth C."/>
            <person name="Imamovic A."/>
            <person name="Ireland A."/>
            <person name="Larimer J."/>
            <person name="McCowan C."/>
            <person name="Murphy C."/>
            <person name="Pearson M."/>
            <person name="Poon T.W."/>
            <person name="Priest M."/>
            <person name="Roberts A."/>
            <person name="Saif S."/>
            <person name="Shea T."/>
            <person name="Sisk P."/>
            <person name="Sykes S."/>
            <person name="Wortman J."/>
            <person name="Nusbaum C."/>
            <person name="Birren B."/>
        </authorList>
    </citation>
    <scope>NUCLEOTIDE SEQUENCE [LARGE SCALE GENOMIC DNA]</scope>
    <source>
        <strain evidence="2">1006PhL</strain>
    </source>
</reference>
<sequence>MTTSDTETTCDKCNISVGKSLRRHEKNYLTPNISVKCMESEGFSSTEKMKVSVAPLMMHIVTTRGSGKPNLRVAMRDNESSYEESDIEDTTIATIEMKATELIAVFPESVDSPQRSFDESILRSLRQSGISTCERKKALWIADSLKLKPFALLNDNQVEEIALTHCENLMPLIAKNQDHSFRVKRITTAGKKRAWDSNLISTNANSKTNIEADFMSIQHYGPYAEQLSKRCSNSWRSIPVNY</sequence>
<dbReference type="AlphaFoldDB" id="S2KHH1"/>
<dbReference type="OrthoDB" id="2250876at2759"/>
<evidence type="ECO:0000313" key="2">
    <source>
        <dbReference type="Proteomes" id="UP000014254"/>
    </source>
</evidence>
<proteinExistence type="predicted"/>
<dbReference type="InParanoid" id="S2KHH1"/>
<dbReference type="STRING" id="1220926.S2KHH1"/>
<dbReference type="OMA" id="THCENLM"/>
<dbReference type="VEuPathDB" id="FungiDB:HMPREF1544_01369"/>
<accession>S2KHH1</accession>
<keyword evidence="2" id="KW-1185">Reference proteome</keyword>
<organism evidence="1 2">
    <name type="scientific">Mucor circinelloides f. circinelloides (strain 1006PhL)</name>
    <name type="common">Mucormycosis agent</name>
    <name type="synonym">Calyptromyces circinelloides</name>
    <dbReference type="NCBI Taxonomy" id="1220926"/>
    <lineage>
        <taxon>Eukaryota</taxon>
        <taxon>Fungi</taxon>
        <taxon>Fungi incertae sedis</taxon>
        <taxon>Mucoromycota</taxon>
        <taxon>Mucoromycotina</taxon>
        <taxon>Mucoromycetes</taxon>
        <taxon>Mucorales</taxon>
        <taxon>Mucorineae</taxon>
        <taxon>Mucoraceae</taxon>
        <taxon>Mucor</taxon>
    </lineage>
</organism>
<dbReference type="Proteomes" id="UP000014254">
    <property type="component" value="Unassembled WGS sequence"/>
</dbReference>
<evidence type="ECO:0000313" key="1">
    <source>
        <dbReference type="EMBL" id="EPB91860.1"/>
    </source>
</evidence>
<dbReference type="EMBL" id="KE123905">
    <property type="protein sequence ID" value="EPB91860.1"/>
    <property type="molecule type" value="Genomic_DNA"/>
</dbReference>